<dbReference type="GO" id="GO:0009307">
    <property type="term" value="P:DNA restriction-modification system"/>
    <property type="evidence" value="ECO:0007669"/>
    <property type="project" value="UniProtKB-KW"/>
</dbReference>
<name>A0A210P941_9LACO</name>
<dbReference type="AlphaFoldDB" id="A0A210P941"/>
<dbReference type="GO" id="GO:0008170">
    <property type="term" value="F:N-methyltransferase activity"/>
    <property type="evidence" value="ECO:0007669"/>
    <property type="project" value="InterPro"/>
</dbReference>
<gene>
    <name evidence="6" type="ORF">LKACC12383_01488</name>
</gene>
<dbReference type="RefSeq" id="WP_054642994.1">
    <property type="nucleotide sequence ID" value="NZ_LNUB01000037.1"/>
</dbReference>
<dbReference type="EC" id="2.1.1.-" evidence="4"/>
<feature type="domain" description="DNA methylase N-4/N-6" evidence="5">
    <location>
        <begin position="38"/>
        <end position="243"/>
    </location>
</feature>
<sequence>MHDDDLCGKKELYKSKFINNVIQGDSLEQMELIPDNSIDMVLADLPYGSTQNKWDSVIPLDKLWDQYHRIVKRNGAMVFTASGLFTAQLMMSNTSEYKYKYVWEKSKATNFLNAKKQPLRKHEDILVFYRKQPTYNPQMTKGNAYSKGIRKNQVTGSYGDFDPTLVESKGARYPVDVIYFKTAESEGPVVHPTQKPVALGRYLIRTFTNPGDVVLDNTSGSGSFLISALLEGRNFVGIEKNKDVALFKHAPVDYIEVTKERVNAVIEDMGLLDKDVLNKVIDVNLTAGIHGFN</sequence>
<evidence type="ECO:0000256" key="3">
    <source>
        <dbReference type="ARBA" id="ARBA00022747"/>
    </source>
</evidence>
<comment type="similarity">
    <text evidence="4">Belongs to the N(4)/N(6)-methyltransferase family.</text>
</comment>
<reference evidence="6 7" key="1">
    <citation type="submission" date="2017-03" db="EMBL/GenBank/DDBJ databases">
        <title>Genome sequence of Lactobacillus kimchii KACC 12383.</title>
        <authorList>
            <person name="Chun J."/>
        </authorList>
    </citation>
    <scope>NUCLEOTIDE SEQUENCE [LARGE SCALE GENOMIC DNA]</scope>
    <source>
        <strain evidence="6 7">KACC 12383</strain>
    </source>
</reference>
<dbReference type="Gene3D" id="3.40.50.150">
    <property type="entry name" value="Vaccinia Virus protein VP39"/>
    <property type="match status" value="1"/>
</dbReference>
<evidence type="ECO:0000256" key="2">
    <source>
        <dbReference type="ARBA" id="ARBA00022679"/>
    </source>
</evidence>
<evidence type="ECO:0000256" key="4">
    <source>
        <dbReference type="RuleBase" id="RU362026"/>
    </source>
</evidence>
<dbReference type="PRINTS" id="PR00508">
    <property type="entry name" value="S21N4MTFRASE"/>
</dbReference>
<dbReference type="Pfam" id="PF01555">
    <property type="entry name" value="N6_N4_Mtase"/>
    <property type="match status" value="1"/>
</dbReference>
<dbReference type="GO" id="GO:0003677">
    <property type="term" value="F:DNA binding"/>
    <property type="evidence" value="ECO:0007669"/>
    <property type="project" value="InterPro"/>
</dbReference>
<dbReference type="InterPro" id="IPR029063">
    <property type="entry name" value="SAM-dependent_MTases_sf"/>
</dbReference>
<organism evidence="6 7">
    <name type="scientific">Companilactobacillus kimchii</name>
    <dbReference type="NCBI Taxonomy" id="2801452"/>
    <lineage>
        <taxon>Bacteria</taxon>
        <taxon>Bacillati</taxon>
        <taxon>Bacillota</taxon>
        <taxon>Bacilli</taxon>
        <taxon>Lactobacillales</taxon>
        <taxon>Lactobacillaceae</taxon>
        <taxon>Companilactobacillus</taxon>
    </lineage>
</organism>
<protein>
    <recommendedName>
        <fullName evidence="4">Methyltransferase</fullName>
        <ecNumber evidence="4">2.1.1.-</ecNumber>
    </recommendedName>
</protein>
<comment type="caution">
    <text evidence="6">The sequence shown here is derived from an EMBL/GenBank/DDBJ whole genome shotgun (WGS) entry which is preliminary data.</text>
</comment>
<dbReference type="InterPro" id="IPR002941">
    <property type="entry name" value="DNA_methylase_N4/N6"/>
</dbReference>
<keyword evidence="2 6" id="KW-0808">Transferase</keyword>
<dbReference type="SUPFAM" id="SSF53335">
    <property type="entry name" value="S-adenosyl-L-methionine-dependent methyltransferases"/>
    <property type="match status" value="1"/>
</dbReference>
<evidence type="ECO:0000259" key="5">
    <source>
        <dbReference type="Pfam" id="PF01555"/>
    </source>
</evidence>
<keyword evidence="1 6" id="KW-0489">Methyltransferase</keyword>
<proteinExistence type="inferred from homology"/>
<evidence type="ECO:0000313" key="7">
    <source>
        <dbReference type="Proteomes" id="UP000196649"/>
    </source>
</evidence>
<keyword evidence="3" id="KW-0680">Restriction system</keyword>
<dbReference type="Proteomes" id="UP000196649">
    <property type="component" value="Unassembled WGS sequence"/>
</dbReference>
<dbReference type="EMBL" id="MXAL01000006">
    <property type="protein sequence ID" value="OWF32998.1"/>
    <property type="molecule type" value="Genomic_DNA"/>
</dbReference>
<evidence type="ECO:0000313" key="6">
    <source>
        <dbReference type="EMBL" id="OWF32998.1"/>
    </source>
</evidence>
<evidence type="ECO:0000256" key="1">
    <source>
        <dbReference type="ARBA" id="ARBA00022603"/>
    </source>
</evidence>
<dbReference type="InterPro" id="IPR001091">
    <property type="entry name" value="RM_Methyltransferase"/>
</dbReference>
<dbReference type="GO" id="GO:0032259">
    <property type="term" value="P:methylation"/>
    <property type="evidence" value="ECO:0007669"/>
    <property type="project" value="UniProtKB-KW"/>
</dbReference>
<accession>A0A210P941</accession>